<dbReference type="SUPFAM" id="SSF52091">
    <property type="entry name" value="SpoIIaa-like"/>
    <property type="match status" value="1"/>
</dbReference>
<dbReference type="AlphaFoldDB" id="A0A517XKV3"/>
<proteinExistence type="predicted"/>
<organism evidence="2 3">
    <name type="scientific">Urbifossiella limnaea</name>
    <dbReference type="NCBI Taxonomy" id="2528023"/>
    <lineage>
        <taxon>Bacteria</taxon>
        <taxon>Pseudomonadati</taxon>
        <taxon>Planctomycetota</taxon>
        <taxon>Planctomycetia</taxon>
        <taxon>Gemmatales</taxon>
        <taxon>Gemmataceae</taxon>
        <taxon>Urbifossiella</taxon>
    </lineage>
</organism>
<feature type="region of interest" description="Disordered" evidence="1">
    <location>
        <begin position="48"/>
        <end position="84"/>
    </location>
</feature>
<evidence type="ECO:0000256" key="1">
    <source>
        <dbReference type="SAM" id="MobiDB-lite"/>
    </source>
</evidence>
<dbReference type="CDD" id="cd07043">
    <property type="entry name" value="STAS_anti-anti-sigma_factors"/>
    <property type="match status" value="1"/>
</dbReference>
<name>A0A517XKV3_9BACT</name>
<accession>A0A517XKV3</accession>
<dbReference type="Proteomes" id="UP000319576">
    <property type="component" value="Chromosome"/>
</dbReference>
<evidence type="ECO:0000313" key="3">
    <source>
        <dbReference type="Proteomes" id="UP000319576"/>
    </source>
</evidence>
<dbReference type="InterPro" id="IPR036513">
    <property type="entry name" value="STAS_dom_sf"/>
</dbReference>
<dbReference type="Gene3D" id="3.30.750.24">
    <property type="entry name" value="STAS domain"/>
    <property type="match status" value="1"/>
</dbReference>
<evidence type="ECO:0008006" key="4">
    <source>
        <dbReference type="Google" id="ProtNLM"/>
    </source>
</evidence>
<keyword evidence="3" id="KW-1185">Reference proteome</keyword>
<evidence type="ECO:0000313" key="2">
    <source>
        <dbReference type="EMBL" id="QDU18129.1"/>
    </source>
</evidence>
<sequence>MTLVSSACLGKLLTLHRKVQAGGGWLKVINLRPEVAEVFRITRLDRLFGSDDDEGGSGVPARVRPPTPSDRGAVALPPPPPEPE</sequence>
<protein>
    <recommendedName>
        <fullName evidence="4">STAS domain-containing protein</fullName>
    </recommendedName>
</protein>
<gene>
    <name evidence="2" type="ORF">ETAA1_00120</name>
</gene>
<dbReference type="EMBL" id="CP036273">
    <property type="protein sequence ID" value="QDU18129.1"/>
    <property type="molecule type" value="Genomic_DNA"/>
</dbReference>
<reference evidence="2 3" key="1">
    <citation type="submission" date="2019-02" db="EMBL/GenBank/DDBJ databases">
        <title>Deep-cultivation of Planctomycetes and their phenomic and genomic characterization uncovers novel biology.</title>
        <authorList>
            <person name="Wiegand S."/>
            <person name="Jogler M."/>
            <person name="Boedeker C."/>
            <person name="Pinto D."/>
            <person name="Vollmers J."/>
            <person name="Rivas-Marin E."/>
            <person name="Kohn T."/>
            <person name="Peeters S.H."/>
            <person name="Heuer A."/>
            <person name="Rast P."/>
            <person name="Oberbeckmann S."/>
            <person name="Bunk B."/>
            <person name="Jeske O."/>
            <person name="Meyerdierks A."/>
            <person name="Storesund J.E."/>
            <person name="Kallscheuer N."/>
            <person name="Luecker S."/>
            <person name="Lage O.M."/>
            <person name="Pohl T."/>
            <person name="Merkel B.J."/>
            <person name="Hornburger P."/>
            <person name="Mueller R.-W."/>
            <person name="Bruemmer F."/>
            <person name="Labrenz M."/>
            <person name="Spormann A.M."/>
            <person name="Op den Camp H."/>
            <person name="Overmann J."/>
            <person name="Amann R."/>
            <person name="Jetten M.S.M."/>
            <person name="Mascher T."/>
            <person name="Medema M.H."/>
            <person name="Devos D.P."/>
            <person name="Kaster A.-K."/>
            <person name="Ovreas L."/>
            <person name="Rohde M."/>
            <person name="Galperin M.Y."/>
            <person name="Jogler C."/>
        </authorList>
    </citation>
    <scope>NUCLEOTIDE SEQUENCE [LARGE SCALE GENOMIC DNA]</scope>
    <source>
        <strain evidence="2 3">ETA_A1</strain>
    </source>
</reference>
<dbReference type="KEGG" id="uli:ETAA1_00120"/>